<reference evidence="1 2" key="1">
    <citation type="submission" date="2021-07" db="EMBL/GenBank/DDBJ databases">
        <title>Mesonia aestuariivivens sp. nov., isolated from a tidal flat.</title>
        <authorList>
            <person name="Kim Y.-O."/>
            <person name="Yoon J.-H."/>
        </authorList>
    </citation>
    <scope>NUCLEOTIDE SEQUENCE [LARGE SCALE GENOMIC DNA]</scope>
    <source>
        <strain evidence="1 2">JHPTF-M18</strain>
    </source>
</reference>
<keyword evidence="2" id="KW-1185">Reference proteome</keyword>
<dbReference type="Proteomes" id="UP000719267">
    <property type="component" value="Unassembled WGS sequence"/>
</dbReference>
<accession>A0ABS6W420</accession>
<comment type="caution">
    <text evidence="1">The sequence shown here is derived from an EMBL/GenBank/DDBJ whole genome shotgun (WGS) entry which is preliminary data.</text>
</comment>
<dbReference type="EMBL" id="JAHWDF010000010">
    <property type="protein sequence ID" value="MBW2962231.1"/>
    <property type="molecule type" value="Genomic_DNA"/>
</dbReference>
<proteinExistence type="predicted"/>
<evidence type="ECO:0000313" key="1">
    <source>
        <dbReference type="EMBL" id="MBW2962231.1"/>
    </source>
</evidence>
<organism evidence="1 2">
    <name type="scientific">Mesonia aestuariivivens</name>
    <dbReference type="NCBI Taxonomy" id="2796128"/>
    <lineage>
        <taxon>Bacteria</taxon>
        <taxon>Pseudomonadati</taxon>
        <taxon>Bacteroidota</taxon>
        <taxon>Flavobacteriia</taxon>
        <taxon>Flavobacteriales</taxon>
        <taxon>Flavobacteriaceae</taxon>
        <taxon>Mesonia</taxon>
    </lineage>
</organism>
<gene>
    <name evidence="1" type="ORF">KW502_10505</name>
</gene>
<evidence type="ECO:0000313" key="2">
    <source>
        <dbReference type="Proteomes" id="UP000719267"/>
    </source>
</evidence>
<sequence length="274" mass="31856">MKKISFLFIIATTLLFSNKVVSQENNIDRVNYFKYVVIPVQYKFQDEENKYMLNSLTKHLFNEEGFETYMNVETKPKDLAFNKCLALYAEVQSESESFFSLNTQLKLILRDCNDQIVFKSEGRSKLKNYKEAYHDALKNAFKVFNTFNYSYNGKNSYDQKISYLESETSTVENSNKINTQKPTLEEELNTTLPGTYSLFNENYSIRKIEAGFILTNNSTGNKKAFINITSNNSILFNSESINGTLSINDDHDLEIEYFNKKSSKLEKVTLYRID</sequence>
<dbReference type="RefSeq" id="WP_219040509.1">
    <property type="nucleotide sequence ID" value="NZ_JAHWDF010000010.1"/>
</dbReference>
<protein>
    <submittedName>
        <fullName evidence="1">Uncharacterized protein</fullName>
    </submittedName>
</protein>
<name>A0ABS6W420_9FLAO</name>